<evidence type="ECO:0000256" key="1">
    <source>
        <dbReference type="SAM" id="Phobius"/>
    </source>
</evidence>
<keyword evidence="1" id="KW-0472">Membrane</keyword>
<evidence type="ECO:0000313" key="3">
    <source>
        <dbReference type="Proteomes" id="UP000054166"/>
    </source>
</evidence>
<keyword evidence="3" id="KW-1185">Reference proteome</keyword>
<keyword evidence="1" id="KW-0812">Transmembrane</keyword>
<evidence type="ECO:0000313" key="2">
    <source>
        <dbReference type="EMBL" id="KIM75884.1"/>
    </source>
</evidence>
<reference evidence="2 3" key="1">
    <citation type="submission" date="2014-04" db="EMBL/GenBank/DDBJ databases">
        <authorList>
            <consortium name="DOE Joint Genome Institute"/>
            <person name="Kuo A."/>
            <person name="Tarkka M."/>
            <person name="Buscot F."/>
            <person name="Kohler A."/>
            <person name="Nagy L.G."/>
            <person name="Floudas D."/>
            <person name="Copeland A."/>
            <person name="Barry K.W."/>
            <person name="Cichocki N."/>
            <person name="Veneault-Fourrey C."/>
            <person name="LaButti K."/>
            <person name="Lindquist E.A."/>
            <person name="Lipzen A."/>
            <person name="Lundell T."/>
            <person name="Morin E."/>
            <person name="Murat C."/>
            <person name="Sun H."/>
            <person name="Tunlid A."/>
            <person name="Henrissat B."/>
            <person name="Grigoriev I.V."/>
            <person name="Hibbett D.S."/>
            <person name="Martin F."/>
            <person name="Nordberg H.P."/>
            <person name="Cantor M.N."/>
            <person name="Hua S.X."/>
        </authorList>
    </citation>
    <scope>NUCLEOTIDE SEQUENCE [LARGE SCALE GENOMIC DNA]</scope>
    <source>
        <strain evidence="2 3">F 1598</strain>
    </source>
</reference>
<dbReference type="AlphaFoldDB" id="A0A0C3F7I8"/>
<feature type="transmembrane region" description="Helical" evidence="1">
    <location>
        <begin position="45"/>
        <end position="65"/>
    </location>
</feature>
<dbReference type="HOGENOM" id="CLU_2121991_0_0_1"/>
<dbReference type="EMBL" id="KN833041">
    <property type="protein sequence ID" value="KIM75884.1"/>
    <property type="molecule type" value="Genomic_DNA"/>
</dbReference>
<keyword evidence="1" id="KW-1133">Transmembrane helix</keyword>
<gene>
    <name evidence="2" type="ORF">PILCRDRAFT_826904</name>
</gene>
<dbReference type="InParanoid" id="A0A0C3F7I8"/>
<proteinExistence type="predicted"/>
<sequence length="114" mass="12760">MRDSLSRTMDLRYSAIRSSIYTMHVSHFASEPSQLSSQSYTFEAGVFYTVLFDAIAYVVSGYSVLSRSLLHDNHISMNSAQYWNLLLPAMNETAEPQLSSTPQIAHGERSCPCS</sequence>
<accession>A0A0C3F7I8</accession>
<organism evidence="2 3">
    <name type="scientific">Piloderma croceum (strain F 1598)</name>
    <dbReference type="NCBI Taxonomy" id="765440"/>
    <lineage>
        <taxon>Eukaryota</taxon>
        <taxon>Fungi</taxon>
        <taxon>Dikarya</taxon>
        <taxon>Basidiomycota</taxon>
        <taxon>Agaricomycotina</taxon>
        <taxon>Agaricomycetes</taxon>
        <taxon>Agaricomycetidae</taxon>
        <taxon>Atheliales</taxon>
        <taxon>Atheliaceae</taxon>
        <taxon>Piloderma</taxon>
    </lineage>
</organism>
<dbReference type="Proteomes" id="UP000054166">
    <property type="component" value="Unassembled WGS sequence"/>
</dbReference>
<protein>
    <submittedName>
        <fullName evidence="2">Uncharacterized protein</fullName>
    </submittedName>
</protein>
<name>A0A0C3F7I8_PILCF</name>
<reference evidence="3" key="2">
    <citation type="submission" date="2015-01" db="EMBL/GenBank/DDBJ databases">
        <title>Evolutionary Origins and Diversification of the Mycorrhizal Mutualists.</title>
        <authorList>
            <consortium name="DOE Joint Genome Institute"/>
            <consortium name="Mycorrhizal Genomics Consortium"/>
            <person name="Kohler A."/>
            <person name="Kuo A."/>
            <person name="Nagy L.G."/>
            <person name="Floudas D."/>
            <person name="Copeland A."/>
            <person name="Barry K.W."/>
            <person name="Cichocki N."/>
            <person name="Veneault-Fourrey C."/>
            <person name="LaButti K."/>
            <person name="Lindquist E.A."/>
            <person name="Lipzen A."/>
            <person name="Lundell T."/>
            <person name="Morin E."/>
            <person name="Murat C."/>
            <person name="Riley R."/>
            <person name="Ohm R."/>
            <person name="Sun H."/>
            <person name="Tunlid A."/>
            <person name="Henrissat B."/>
            <person name="Grigoriev I.V."/>
            <person name="Hibbett D.S."/>
            <person name="Martin F."/>
        </authorList>
    </citation>
    <scope>NUCLEOTIDE SEQUENCE [LARGE SCALE GENOMIC DNA]</scope>
    <source>
        <strain evidence="3">F 1598</strain>
    </source>
</reference>